<dbReference type="EMBL" id="JAPTGB010000022">
    <property type="protein sequence ID" value="MCZ0861371.1"/>
    <property type="molecule type" value="Genomic_DNA"/>
</dbReference>
<dbReference type="SFLD" id="SFLDS00029">
    <property type="entry name" value="Radical_SAM"/>
    <property type="match status" value="1"/>
</dbReference>
<dbReference type="InterPro" id="IPR006638">
    <property type="entry name" value="Elp3/MiaA/NifB-like_rSAM"/>
</dbReference>
<gene>
    <name evidence="8" type="ORF">O0S10_09085</name>
</gene>
<comment type="caution">
    <text evidence="8">The sequence shown here is derived from an EMBL/GenBank/DDBJ whole genome shotgun (WGS) entry which is preliminary data.</text>
</comment>
<feature type="domain" description="Radical SAM core" evidence="7">
    <location>
        <begin position="39"/>
        <end position="261"/>
    </location>
</feature>
<keyword evidence="5" id="KW-0408">Iron</keyword>
<dbReference type="CDD" id="cd21109">
    <property type="entry name" value="SPASM"/>
    <property type="match status" value="1"/>
</dbReference>
<evidence type="ECO:0000256" key="6">
    <source>
        <dbReference type="ARBA" id="ARBA00023014"/>
    </source>
</evidence>
<evidence type="ECO:0000256" key="5">
    <source>
        <dbReference type="ARBA" id="ARBA00023004"/>
    </source>
</evidence>
<accession>A0ABT4II10</accession>
<evidence type="ECO:0000256" key="4">
    <source>
        <dbReference type="ARBA" id="ARBA00022723"/>
    </source>
</evidence>
<dbReference type="InterPro" id="IPR007197">
    <property type="entry name" value="rSAM"/>
</dbReference>
<dbReference type="Gene3D" id="3.20.20.70">
    <property type="entry name" value="Aldolase class I"/>
    <property type="match status" value="1"/>
</dbReference>
<keyword evidence="2" id="KW-0004">4Fe-4S</keyword>
<organism evidence="8 9">
    <name type="scientific">Methanocorpusculum petauri</name>
    <dbReference type="NCBI Taxonomy" id="3002863"/>
    <lineage>
        <taxon>Archaea</taxon>
        <taxon>Methanobacteriati</taxon>
        <taxon>Methanobacteriota</taxon>
        <taxon>Stenosarchaea group</taxon>
        <taxon>Methanomicrobia</taxon>
        <taxon>Methanomicrobiales</taxon>
        <taxon>Methanocorpusculaceae</taxon>
        <taxon>Methanocorpusculum</taxon>
    </lineage>
</organism>
<dbReference type="SFLD" id="SFLDG01387">
    <property type="entry name" value="BtrN-like_SPASM_domain_contain"/>
    <property type="match status" value="1"/>
</dbReference>
<dbReference type="PANTHER" id="PTHR11228">
    <property type="entry name" value="RADICAL SAM DOMAIN PROTEIN"/>
    <property type="match status" value="1"/>
</dbReference>
<dbReference type="RefSeq" id="WP_268925558.1">
    <property type="nucleotide sequence ID" value="NZ_JAPTGB010000022.1"/>
</dbReference>
<proteinExistence type="predicted"/>
<keyword evidence="4" id="KW-0479">Metal-binding</keyword>
<dbReference type="InterPro" id="IPR034391">
    <property type="entry name" value="AdoMet-like_SPASM_containing"/>
</dbReference>
<evidence type="ECO:0000313" key="9">
    <source>
        <dbReference type="Proteomes" id="UP001141422"/>
    </source>
</evidence>
<dbReference type="SUPFAM" id="SSF102114">
    <property type="entry name" value="Radical SAM enzymes"/>
    <property type="match status" value="1"/>
</dbReference>
<dbReference type="PANTHER" id="PTHR11228:SF22">
    <property type="entry name" value="PEPTIDE BIOSYNTHESIS PROTEIN YYDG-RELATED"/>
    <property type="match status" value="1"/>
</dbReference>
<dbReference type="InterPro" id="IPR000385">
    <property type="entry name" value="MoaA_NifB_PqqE_Fe-S-bd_CS"/>
</dbReference>
<evidence type="ECO:0000313" key="8">
    <source>
        <dbReference type="EMBL" id="MCZ0861371.1"/>
    </source>
</evidence>
<dbReference type="Pfam" id="PF04055">
    <property type="entry name" value="Radical_SAM"/>
    <property type="match status" value="1"/>
</dbReference>
<keyword evidence="3" id="KW-0949">S-adenosyl-L-methionine</keyword>
<evidence type="ECO:0000256" key="3">
    <source>
        <dbReference type="ARBA" id="ARBA00022691"/>
    </source>
</evidence>
<dbReference type="InterPro" id="IPR023885">
    <property type="entry name" value="4Fe4S-binding_SPASM_dom"/>
</dbReference>
<comment type="cofactor">
    <cofactor evidence="1">
        <name>[4Fe-4S] cluster</name>
        <dbReference type="ChEBI" id="CHEBI:49883"/>
    </cofactor>
</comment>
<evidence type="ECO:0000256" key="2">
    <source>
        <dbReference type="ARBA" id="ARBA00022485"/>
    </source>
</evidence>
<sequence>MIIRAKNKELFQHSGLTNIQQENQAQNEAESESGQPILKSYPRRIVCELTNACNLSCIMCGRNAAEFHPTRFKLEWLQKLSPLFSHSEEITLMGWGEPTIHPDFTEILKYVDQFPLKKYFCTNGMKLDELTDAIFTYHVDIIAVSLDGSTSEMNDRIRKGGSFQKITESLRSIISIRNTRGLTAPYINFVFTAMKDNYHQIPEMIDLAADIGLDEVKVVYFTSFRSDLDSQTLFNMQDDVRAVFEQAAEKADSYDIKLKLPYIQGEDPAESEPHRPCYVGWRDLFIGSDGYIRPCMSTPLKFLHIDEMSTFDDLWNHPLYQSFRTTVNDSEAMPASCKTCYQSSVANWNLPRSFIQHGLTFGPEWEDE</sequence>
<dbReference type="InterPro" id="IPR013785">
    <property type="entry name" value="Aldolase_TIM"/>
</dbReference>
<dbReference type="PROSITE" id="PS01305">
    <property type="entry name" value="MOAA_NIFB_PQQE"/>
    <property type="match status" value="1"/>
</dbReference>
<dbReference type="PROSITE" id="PS51918">
    <property type="entry name" value="RADICAL_SAM"/>
    <property type="match status" value="1"/>
</dbReference>
<dbReference type="SFLD" id="SFLDG01067">
    <property type="entry name" value="SPASM/twitch_domain_containing"/>
    <property type="match status" value="1"/>
</dbReference>
<dbReference type="InterPro" id="IPR058240">
    <property type="entry name" value="rSAM_sf"/>
</dbReference>
<dbReference type="Proteomes" id="UP001141422">
    <property type="component" value="Unassembled WGS sequence"/>
</dbReference>
<name>A0ABT4II10_9EURY</name>
<keyword evidence="9" id="KW-1185">Reference proteome</keyword>
<reference evidence="8" key="1">
    <citation type="submission" date="2022-12" db="EMBL/GenBank/DDBJ databases">
        <title>Isolation and characterisation of novel Methanocorpusculum spp. from native Australian herbivores indicates the genus is ancestrally host-associated.</title>
        <authorList>
            <person name="Volmer J.G."/>
            <person name="Soo R.M."/>
            <person name="Evans P.N."/>
            <person name="Hoedt E.C."/>
            <person name="Astorga Alsina A.L."/>
            <person name="Woodcroft B.J."/>
            <person name="Tyson G.W."/>
            <person name="Hugenholtz P."/>
            <person name="Morrison M."/>
        </authorList>
    </citation>
    <scope>NUCLEOTIDE SEQUENCE</scope>
    <source>
        <strain evidence="8">MG</strain>
    </source>
</reference>
<evidence type="ECO:0000256" key="1">
    <source>
        <dbReference type="ARBA" id="ARBA00001966"/>
    </source>
</evidence>
<evidence type="ECO:0000259" key="7">
    <source>
        <dbReference type="PROSITE" id="PS51918"/>
    </source>
</evidence>
<keyword evidence="6" id="KW-0411">Iron-sulfur</keyword>
<protein>
    <submittedName>
        <fullName evidence="8">Radical SAM protein</fullName>
    </submittedName>
</protein>
<dbReference type="CDD" id="cd01335">
    <property type="entry name" value="Radical_SAM"/>
    <property type="match status" value="1"/>
</dbReference>
<dbReference type="InterPro" id="IPR050377">
    <property type="entry name" value="Radical_SAM_PqqE_MftC-like"/>
</dbReference>
<dbReference type="Pfam" id="PF13186">
    <property type="entry name" value="SPASM"/>
    <property type="match status" value="1"/>
</dbReference>
<dbReference type="SMART" id="SM00729">
    <property type="entry name" value="Elp3"/>
    <property type="match status" value="1"/>
</dbReference>